<gene>
    <name evidence="13" type="ORF">SAMN05216382_1114</name>
</gene>
<dbReference type="AlphaFoldDB" id="A0A1H7KZF8"/>
<evidence type="ECO:0000256" key="4">
    <source>
        <dbReference type="ARBA" id="ARBA00022741"/>
    </source>
</evidence>
<proteinExistence type="inferred from homology"/>
<dbReference type="GO" id="GO:0004715">
    <property type="term" value="F:non-membrane spanning protein tyrosine kinase activity"/>
    <property type="evidence" value="ECO:0007669"/>
    <property type="project" value="UniProtKB-EC"/>
</dbReference>
<evidence type="ECO:0000256" key="8">
    <source>
        <dbReference type="ARBA" id="ARBA00051245"/>
    </source>
</evidence>
<dbReference type="Gene3D" id="3.40.50.300">
    <property type="entry name" value="P-loop containing nucleotide triphosphate hydrolases"/>
    <property type="match status" value="1"/>
</dbReference>
<reference evidence="14" key="1">
    <citation type="submission" date="2016-10" db="EMBL/GenBank/DDBJ databases">
        <authorList>
            <person name="Varghese N."/>
            <person name="Submissions S."/>
        </authorList>
    </citation>
    <scope>NUCLEOTIDE SEQUENCE [LARGE SCALE GENOMIC DNA]</scope>
    <source>
        <strain evidence="14">JS21-1</strain>
    </source>
</reference>
<organism evidence="13 14">
    <name type="scientific">Sphingomonas palmae</name>
    <dbReference type="NCBI Taxonomy" id="1855283"/>
    <lineage>
        <taxon>Bacteria</taxon>
        <taxon>Pseudomonadati</taxon>
        <taxon>Pseudomonadota</taxon>
        <taxon>Alphaproteobacteria</taxon>
        <taxon>Sphingomonadales</taxon>
        <taxon>Sphingomonadaceae</taxon>
        <taxon>Sphingomonas</taxon>
    </lineage>
</organism>
<keyword evidence="5" id="KW-0418">Kinase</keyword>
<dbReference type="CDD" id="cd05387">
    <property type="entry name" value="BY-kinase"/>
    <property type="match status" value="1"/>
</dbReference>
<dbReference type="PANTHER" id="PTHR32309:SF13">
    <property type="entry name" value="FERRIC ENTEROBACTIN TRANSPORT PROTEIN FEPE"/>
    <property type="match status" value="1"/>
</dbReference>
<accession>A0A1H7KZF8</accession>
<feature type="transmembrane region" description="Helical" evidence="10">
    <location>
        <begin position="430"/>
        <end position="451"/>
    </location>
</feature>
<dbReference type="EC" id="2.7.10.2" evidence="2"/>
<dbReference type="RefSeq" id="WP_177171542.1">
    <property type="nucleotide sequence ID" value="NZ_FNZZ01000002.1"/>
</dbReference>
<dbReference type="STRING" id="1855283.SAMN05216382_1114"/>
<evidence type="ECO:0000313" key="14">
    <source>
        <dbReference type="Proteomes" id="UP000199214"/>
    </source>
</evidence>
<feature type="coiled-coil region" evidence="9">
    <location>
        <begin position="378"/>
        <end position="405"/>
    </location>
</feature>
<dbReference type="NCBIfam" id="TIGR01007">
    <property type="entry name" value="eps_fam"/>
    <property type="match status" value="1"/>
</dbReference>
<keyword evidence="7" id="KW-0829">Tyrosine-protein kinase</keyword>
<evidence type="ECO:0000256" key="6">
    <source>
        <dbReference type="ARBA" id="ARBA00022840"/>
    </source>
</evidence>
<keyword evidence="10" id="KW-1133">Transmembrane helix</keyword>
<dbReference type="Pfam" id="PF13807">
    <property type="entry name" value="GNVR"/>
    <property type="match status" value="1"/>
</dbReference>
<dbReference type="GO" id="GO:0005886">
    <property type="term" value="C:plasma membrane"/>
    <property type="evidence" value="ECO:0007669"/>
    <property type="project" value="TreeGrafter"/>
</dbReference>
<evidence type="ECO:0000256" key="10">
    <source>
        <dbReference type="SAM" id="Phobius"/>
    </source>
</evidence>
<evidence type="ECO:0000256" key="3">
    <source>
        <dbReference type="ARBA" id="ARBA00022679"/>
    </source>
</evidence>
<dbReference type="Pfam" id="PF13614">
    <property type="entry name" value="AAA_31"/>
    <property type="match status" value="1"/>
</dbReference>
<name>A0A1H7KZF8_9SPHN</name>
<evidence type="ECO:0000256" key="7">
    <source>
        <dbReference type="ARBA" id="ARBA00023137"/>
    </source>
</evidence>
<evidence type="ECO:0000259" key="11">
    <source>
        <dbReference type="Pfam" id="PF13614"/>
    </source>
</evidence>
<comment type="similarity">
    <text evidence="1">Belongs to the CpsD/CapB family.</text>
</comment>
<feature type="domain" description="AAA" evidence="11">
    <location>
        <begin position="519"/>
        <end position="637"/>
    </location>
</feature>
<keyword evidence="4" id="KW-0547">Nucleotide-binding</keyword>
<dbReference type="InterPro" id="IPR032807">
    <property type="entry name" value="GNVR"/>
</dbReference>
<keyword evidence="3" id="KW-0808">Transferase</keyword>
<dbReference type="InterPro" id="IPR050445">
    <property type="entry name" value="Bact_polysacc_biosynth/exp"/>
</dbReference>
<feature type="coiled-coil region" evidence="9">
    <location>
        <begin position="199"/>
        <end position="269"/>
    </location>
</feature>
<dbReference type="PANTHER" id="PTHR32309">
    <property type="entry name" value="TYROSINE-PROTEIN KINASE"/>
    <property type="match status" value="1"/>
</dbReference>
<dbReference type="Proteomes" id="UP000199214">
    <property type="component" value="Unassembled WGS sequence"/>
</dbReference>
<comment type="catalytic activity">
    <reaction evidence="8">
        <text>L-tyrosyl-[protein] + ATP = O-phospho-L-tyrosyl-[protein] + ADP + H(+)</text>
        <dbReference type="Rhea" id="RHEA:10596"/>
        <dbReference type="Rhea" id="RHEA-COMP:10136"/>
        <dbReference type="Rhea" id="RHEA-COMP:20101"/>
        <dbReference type="ChEBI" id="CHEBI:15378"/>
        <dbReference type="ChEBI" id="CHEBI:30616"/>
        <dbReference type="ChEBI" id="CHEBI:46858"/>
        <dbReference type="ChEBI" id="CHEBI:61978"/>
        <dbReference type="ChEBI" id="CHEBI:456216"/>
        <dbReference type="EC" id="2.7.10.2"/>
    </reaction>
</comment>
<dbReference type="GO" id="GO:0005524">
    <property type="term" value="F:ATP binding"/>
    <property type="evidence" value="ECO:0007669"/>
    <property type="project" value="UniProtKB-KW"/>
</dbReference>
<evidence type="ECO:0000256" key="2">
    <source>
        <dbReference type="ARBA" id="ARBA00011903"/>
    </source>
</evidence>
<keyword evidence="14" id="KW-1185">Reference proteome</keyword>
<evidence type="ECO:0000256" key="5">
    <source>
        <dbReference type="ARBA" id="ARBA00022777"/>
    </source>
</evidence>
<protein>
    <recommendedName>
        <fullName evidence="2">non-specific protein-tyrosine kinase</fullName>
        <ecNumber evidence="2">2.7.10.2</ecNumber>
    </recommendedName>
</protein>
<evidence type="ECO:0000256" key="1">
    <source>
        <dbReference type="ARBA" id="ARBA00007316"/>
    </source>
</evidence>
<keyword evidence="9" id="KW-0175">Coiled coil</keyword>
<evidence type="ECO:0000256" key="9">
    <source>
        <dbReference type="SAM" id="Coils"/>
    </source>
</evidence>
<evidence type="ECO:0000313" key="13">
    <source>
        <dbReference type="EMBL" id="SEK92169.1"/>
    </source>
</evidence>
<keyword evidence="6" id="KW-0067">ATP-binding</keyword>
<sequence>MNAPFGRIEAAVAPPPAPLFALDFDRLWVPVRRSLVPMAAIVFASLAAALLAFVLIRPSFRADATLRIDAAAQRIVGTEDVAGPVQVADIDRQMETTLLMARSVPVAEAVMRALKLSADDTFLRQMHADPAPTPGERRQAVLDLLDRKRSAAIIPNSRAASIAFTSPDPQLSALIANSFADHLVRRDVQQRADQSRYARAFLESELANIRTRLSESERRANDYARRAAIIAVPARKNQRTDATLTSDTLDRVNQQLSDAAQRRIRAQADWRAVAARPPLSIPEVIGNAAVQSLVSQSTDVQARLNAAAARHGPEHPEVRQLTAQATALHRELTRLADGIKAGLHTPLDSATRDEAELASRFARLQTSRLSEQDNNVALAILQREADTNRNQYDALLARLNQLNAEAGVQVSNLSILDRAVPPDRAYFPSLPLFAAIGLLLGVVAATLFLLVRELLFVRLRTPADVAARLSLPVIAAIPIARGENEARLESSYGEALAALHVASDRGLPASVLVTSASIGDGKSTTVHALAQAVGATGKSVLVIDADLRRPVQHRLFDVAGDYGLTEVLAGQRALADATQRSGVTGVDVLAAGTRPPQPAILLASPRLRDTIEAATRAYDLVLIDTPPIVGVGDPLLLAVRAQTVLFAIRADTSRVATVQGAIGKLAKLGVTPLGAMLTFYRPTGAEEYDYGIYRHEAAE</sequence>
<dbReference type="EMBL" id="FNZZ01000002">
    <property type="protein sequence ID" value="SEK92169.1"/>
    <property type="molecule type" value="Genomic_DNA"/>
</dbReference>
<dbReference type="SUPFAM" id="SSF52540">
    <property type="entry name" value="P-loop containing nucleoside triphosphate hydrolases"/>
    <property type="match status" value="1"/>
</dbReference>
<feature type="domain" description="Tyrosine-protein kinase G-rich" evidence="12">
    <location>
        <begin position="381"/>
        <end position="453"/>
    </location>
</feature>
<dbReference type="InterPro" id="IPR005702">
    <property type="entry name" value="Wzc-like_C"/>
</dbReference>
<keyword evidence="10" id="KW-0812">Transmembrane</keyword>
<evidence type="ECO:0000259" key="12">
    <source>
        <dbReference type="Pfam" id="PF13807"/>
    </source>
</evidence>
<dbReference type="InterPro" id="IPR027417">
    <property type="entry name" value="P-loop_NTPase"/>
</dbReference>
<dbReference type="InterPro" id="IPR025669">
    <property type="entry name" value="AAA_dom"/>
</dbReference>
<keyword evidence="10" id="KW-0472">Membrane</keyword>
<feature type="transmembrane region" description="Helical" evidence="10">
    <location>
        <begin position="35"/>
        <end position="56"/>
    </location>
</feature>